<proteinExistence type="predicted"/>
<dbReference type="InterPro" id="IPR036379">
    <property type="entry name" value="A-amylase_inhib_sf"/>
</dbReference>
<dbReference type="EMBL" id="JAAGMD010000531">
    <property type="protein sequence ID" value="NEA87949.1"/>
    <property type="molecule type" value="Genomic_DNA"/>
</dbReference>
<dbReference type="Gene3D" id="2.60.40.20">
    <property type="entry name" value="Alpha-amylase inhibitor"/>
    <property type="match status" value="1"/>
</dbReference>
<protein>
    <submittedName>
        <fullName evidence="2">Uncharacterized protein</fullName>
    </submittedName>
</protein>
<reference evidence="2" key="1">
    <citation type="submission" date="2020-01" db="EMBL/GenBank/DDBJ databases">
        <title>Insect and environment-associated Actinomycetes.</title>
        <authorList>
            <person name="Currrie C."/>
            <person name="Chevrette M."/>
            <person name="Carlson C."/>
            <person name="Stubbendieck R."/>
            <person name="Wendt-Pienkowski E."/>
        </authorList>
    </citation>
    <scope>NUCLEOTIDE SEQUENCE</scope>
    <source>
        <strain evidence="2">SID14436</strain>
    </source>
</reference>
<keyword evidence="1" id="KW-0732">Signal</keyword>
<dbReference type="AlphaFoldDB" id="A0A6G3QWR7"/>
<accession>A0A6G3QWR7</accession>
<feature type="signal peptide" evidence="1">
    <location>
        <begin position="1"/>
        <end position="29"/>
    </location>
</feature>
<comment type="caution">
    <text evidence="2">The sequence shown here is derived from an EMBL/GenBank/DDBJ whole genome shotgun (WGS) entry which is preliminary data.</text>
</comment>
<evidence type="ECO:0000256" key="1">
    <source>
        <dbReference type="SAM" id="SignalP"/>
    </source>
</evidence>
<dbReference type="RefSeq" id="WP_164337529.1">
    <property type="nucleotide sequence ID" value="NZ_JAAGMD010000531.1"/>
</dbReference>
<sequence length="106" mass="11199">MLRKQGTTILGATALVLAGVVGGAAPVQAAPVQITAGGTAPACIQRSVVNNPDGGMQAWLYNKCGKTMRVKVVVKNWRDTSCKSIKNKQSAYFRTVGGRYDRTAVC</sequence>
<dbReference type="GO" id="GO:0015066">
    <property type="term" value="F:alpha-amylase inhibitor activity"/>
    <property type="evidence" value="ECO:0007669"/>
    <property type="project" value="InterPro"/>
</dbReference>
<name>A0A6G3QWR7_9ACTN</name>
<organism evidence="2">
    <name type="scientific">Streptomyces sp. SID14436</name>
    <dbReference type="NCBI Taxonomy" id="2706070"/>
    <lineage>
        <taxon>Bacteria</taxon>
        <taxon>Bacillati</taxon>
        <taxon>Actinomycetota</taxon>
        <taxon>Actinomycetes</taxon>
        <taxon>Kitasatosporales</taxon>
        <taxon>Streptomycetaceae</taxon>
        <taxon>Streptomyces</taxon>
    </lineage>
</organism>
<gene>
    <name evidence="2" type="ORF">G3I53_18380</name>
</gene>
<evidence type="ECO:0000313" key="2">
    <source>
        <dbReference type="EMBL" id="NEA87949.1"/>
    </source>
</evidence>
<feature type="chain" id="PRO_5026080842" evidence="1">
    <location>
        <begin position="30"/>
        <end position="106"/>
    </location>
</feature>